<dbReference type="InterPro" id="IPR053724">
    <property type="entry name" value="OMP_A26_sf"/>
</dbReference>
<dbReference type="EMBL" id="AFGF01000053">
    <property type="protein sequence ID" value="EGO64597.1"/>
    <property type="molecule type" value="Genomic_DNA"/>
</dbReference>
<proteinExistence type="predicted"/>
<dbReference type="Proteomes" id="UP000003240">
    <property type="component" value="Unassembled WGS sequence"/>
</dbReference>
<dbReference type="eggNOG" id="ENOG50346NY">
    <property type="taxonomic scope" value="Bacteria"/>
</dbReference>
<sequence length="332" mass="37557">MRKINAERIFSVKRIVAITSMLIILAAPPAVYAANSNEDAAQNDVQISLSTWVTTGSNVWTTYYPYPYSDQHISRLEFPMDGVFMVLDAKINLSETEEIGISYGRKGAKTGTGYDSDWMPDVPETDPDNYDPDYDGRKFSLSQFDTRSKSQFFTVDYYLTMEKTEKNKTQLFAGYQYQKNSFRMTNGVQVIGNGVTMPTPAPGTKLTELNSTWDTTYSGLHLGIKETRQLGQKLSATAKISYAPSLQNDNEGCWNLRPMNFRLEGGKSEGYDAAVGLTYQFNSDADVSVGYRYAELRHKKGGYQVADDDVYYQNWEEKSKSEGWLLSFNHKF</sequence>
<dbReference type="AlphaFoldDB" id="F7NHB4"/>
<dbReference type="InterPro" id="IPR000036">
    <property type="entry name" value="Peptidase_A26_omptin"/>
</dbReference>
<dbReference type="GO" id="GO:0004190">
    <property type="term" value="F:aspartic-type endopeptidase activity"/>
    <property type="evidence" value="ECO:0007669"/>
    <property type="project" value="InterPro"/>
</dbReference>
<dbReference type="GO" id="GO:0009279">
    <property type="term" value="C:cell outer membrane"/>
    <property type="evidence" value="ECO:0007669"/>
    <property type="project" value="InterPro"/>
</dbReference>
<name>F7NHB4_9FIRM</name>
<dbReference type="Gene3D" id="2.40.128.90">
    <property type="entry name" value="OMPT-like"/>
    <property type="match status" value="1"/>
</dbReference>
<dbReference type="Pfam" id="PF01278">
    <property type="entry name" value="Omptin"/>
    <property type="match status" value="1"/>
</dbReference>
<comment type="caution">
    <text evidence="2">The sequence shown here is derived from an EMBL/GenBank/DDBJ whole genome shotgun (WGS) entry which is preliminary data.</text>
</comment>
<dbReference type="TCDB" id="9.B.50.2.1">
    <property type="family name" value="the outer membrane beta-barrel endoprotease, omptin (omptin) family"/>
</dbReference>
<gene>
    <name evidence="2" type="ORF">ALO_07298</name>
</gene>
<organism evidence="2 3">
    <name type="scientific">Acetonema longum DSM 6540</name>
    <dbReference type="NCBI Taxonomy" id="1009370"/>
    <lineage>
        <taxon>Bacteria</taxon>
        <taxon>Bacillati</taxon>
        <taxon>Bacillota</taxon>
        <taxon>Negativicutes</taxon>
        <taxon>Acetonemataceae</taxon>
        <taxon>Acetonema</taxon>
    </lineage>
</organism>
<evidence type="ECO:0000313" key="3">
    <source>
        <dbReference type="Proteomes" id="UP000003240"/>
    </source>
</evidence>
<feature type="chain" id="PRO_5003359414" evidence="1">
    <location>
        <begin position="34"/>
        <end position="332"/>
    </location>
</feature>
<evidence type="ECO:0000256" key="1">
    <source>
        <dbReference type="SAM" id="SignalP"/>
    </source>
</evidence>
<protein>
    <submittedName>
        <fullName evidence="2">Uncharacterized protein</fullName>
    </submittedName>
</protein>
<dbReference type="GO" id="GO:0006508">
    <property type="term" value="P:proteolysis"/>
    <property type="evidence" value="ECO:0007669"/>
    <property type="project" value="InterPro"/>
</dbReference>
<evidence type="ECO:0000313" key="2">
    <source>
        <dbReference type="EMBL" id="EGO64597.1"/>
    </source>
</evidence>
<keyword evidence="3" id="KW-1185">Reference proteome</keyword>
<dbReference type="InterPro" id="IPR020080">
    <property type="entry name" value="OM_adhesin/peptidase_omptin"/>
</dbReference>
<reference evidence="2 3" key="1">
    <citation type="journal article" date="2011" name="EMBO J.">
        <title>Structural diversity of bacterial flagellar motors.</title>
        <authorList>
            <person name="Chen S."/>
            <person name="Beeby M."/>
            <person name="Murphy G.E."/>
            <person name="Leadbetter J.R."/>
            <person name="Hendrixson D.R."/>
            <person name="Briegel A."/>
            <person name="Li Z."/>
            <person name="Shi J."/>
            <person name="Tocheva E.I."/>
            <person name="Muller A."/>
            <person name="Dobro M.J."/>
            <person name="Jensen G.J."/>
        </authorList>
    </citation>
    <scope>NUCLEOTIDE SEQUENCE [LARGE SCALE GENOMIC DNA]</scope>
    <source>
        <strain evidence="2 3">DSM 6540</strain>
    </source>
</reference>
<dbReference type="SUPFAM" id="SSF69917">
    <property type="entry name" value="OMPT-like"/>
    <property type="match status" value="1"/>
</dbReference>
<accession>F7NHB4</accession>
<keyword evidence="1" id="KW-0732">Signal</keyword>
<feature type="signal peptide" evidence="1">
    <location>
        <begin position="1"/>
        <end position="33"/>
    </location>
</feature>